<evidence type="ECO:0000259" key="7">
    <source>
        <dbReference type="SMART" id="SM00533"/>
    </source>
</evidence>
<evidence type="ECO:0000256" key="4">
    <source>
        <dbReference type="ARBA" id="ARBA00022840"/>
    </source>
</evidence>
<keyword evidence="5" id="KW-0238">DNA-binding</keyword>
<dbReference type="Gene3D" id="1.10.1420.10">
    <property type="match status" value="2"/>
</dbReference>
<dbReference type="PANTHER" id="PTHR11361:SF34">
    <property type="entry name" value="DNA MISMATCH REPAIR PROTEIN MSH1, MITOCHONDRIAL"/>
    <property type="match status" value="1"/>
</dbReference>
<dbReference type="GO" id="GO:0006298">
    <property type="term" value="P:mismatch repair"/>
    <property type="evidence" value="ECO:0007669"/>
    <property type="project" value="InterPro"/>
</dbReference>
<dbReference type="AlphaFoldDB" id="X1VCU9"/>
<dbReference type="SUPFAM" id="SSF48334">
    <property type="entry name" value="DNA repair protein MutS, domain III"/>
    <property type="match status" value="1"/>
</dbReference>
<dbReference type="InterPro" id="IPR007696">
    <property type="entry name" value="DNA_mismatch_repair_MutS_core"/>
</dbReference>
<dbReference type="PANTHER" id="PTHR11361">
    <property type="entry name" value="DNA MISMATCH REPAIR PROTEIN MUTS FAMILY MEMBER"/>
    <property type="match status" value="1"/>
</dbReference>
<evidence type="ECO:0000256" key="2">
    <source>
        <dbReference type="ARBA" id="ARBA00022741"/>
    </source>
</evidence>
<dbReference type="Pfam" id="PF05192">
    <property type="entry name" value="MutS_III"/>
    <property type="match status" value="1"/>
</dbReference>
<evidence type="ECO:0000313" key="8">
    <source>
        <dbReference type="EMBL" id="GAJ11621.1"/>
    </source>
</evidence>
<dbReference type="FunFam" id="1.10.1420.10:FF:000007">
    <property type="entry name" value="DNA mismatch repair protein MutS"/>
    <property type="match status" value="1"/>
</dbReference>
<dbReference type="GO" id="GO:0005524">
    <property type="term" value="F:ATP binding"/>
    <property type="evidence" value="ECO:0007669"/>
    <property type="project" value="UniProtKB-KW"/>
</dbReference>
<evidence type="ECO:0000256" key="1">
    <source>
        <dbReference type="ARBA" id="ARBA00006271"/>
    </source>
</evidence>
<name>X1VCU9_9ZZZZ</name>
<feature type="non-terminal residue" evidence="8">
    <location>
        <position position="255"/>
    </location>
</feature>
<dbReference type="GO" id="GO:0140664">
    <property type="term" value="F:ATP-dependent DNA damage sensor activity"/>
    <property type="evidence" value="ECO:0007669"/>
    <property type="project" value="InterPro"/>
</dbReference>
<proteinExistence type="inferred from homology"/>
<comment type="similarity">
    <text evidence="1">Belongs to the DNA mismatch repair MutS family.</text>
</comment>
<keyword evidence="2" id="KW-0547">Nucleotide-binding</keyword>
<evidence type="ECO:0000256" key="6">
    <source>
        <dbReference type="ARBA" id="ARBA00023204"/>
    </source>
</evidence>
<protein>
    <recommendedName>
        <fullName evidence="7">DNA mismatch repair protein MutS core domain-containing protein</fullName>
    </recommendedName>
</protein>
<dbReference type="SMART" id="SM00533">
    <property type="entry name" value="MUTSd"/>
    <property type="match status" value="1"/>
</dbReference>
<organism evidence="8">
    <name type="scientific">marine sediment metagenome</name>
    <dbReference type="NCBI Taxonomy" id="412755"/>
    <lineage>
        <taxon>unclassified sequences</taxon>
        <taxon>metagenomes</taxon>
        <taxon>ecological metagenomes</taxon>
    </lineage>
</organism>
<reference evidence="8" key="1">
    <citation type="journal article" date="2014" name="Front. Microbiol.">
        <title>High frequency of phylogenetically diverse reductive dehalogenase-homologous genes in deep subseafloor sedimentary metagenomes.</title>
        <authorList>
            <person name="Kawai M."/>
            <person name="Futagami T."/>
            <person name="Toyoda A."/>
            <person name="Takaki Y."/>
            <person name="Nishi S."/>
            <person name="Hori S."/>
            <person name="Arai W."/>
            <person name="Tsubouchi T."/>
            <person name="Morono Y."/>
            <person name="Uchiyama I."/>
            <person name="Ito T."/>
            <person name="Fujiyama A."/>
            <person name="Inagaki F."/>
            <person name="Takami H."/>
        </authorList>
    </citation>
    <scope>NUCLEOTIDE SEQUENCE</scope>
    <source>
        <strain evidence="8">Expedition CK06-06</strain>
    </source>
</reference>
<dbReference type="InterPro" id="IPR045076">
    <property type="entry name" value="MutS"/>
</dbReference>
<keyword evidence="3" id="KW-0227">DNA damage</keyword>
<evidence type="ECO:0000256" key="5">
    <source>
        <dbReference type="ARBA" id="ARBA00023125"/>
    </source>
</evidence>
<keyword evidence="6" id="KW-0234">DNA repair</keyword>
<feature type="domain" description="DNA mismatch repair protein MutS core" evidence="7">
    <location>
        <begin position="19"/>
        <end position="255"/>
    </location>
</feature>
<dbReference type="InterPro" id="IPR036187">
    <property type="entry name" value="DNA_mismatch_repair_MutS_sf"/>
</dbReference>
<dbReference type="EMBL" id="BARW01028319">
    <property type="protein sequence ID" value="GAJ11621.1"/>
    <property type="molecule type" value="Genomic_DNA"/>
</dbReference>
<dbReference type="GO" id="GO:0005829">
    <property type="term" value="C:cytosol"/>
    <property type="evidence" value="ECO:0007669"/>
    <property type="project" value="TreeGrafter"/>
</dbReference>
<accession>X1VCU9</accession>
<feature type="non-terminal residue" evidence="8">
    <location>
        <position position="1"/>
    </location>
</feature>
<comment type="caution">
    <text evidence="8">The sequence shown here is derived from an EMBL/GenBank/DDBJ whole genome shotgun (WGS) entry which is preliminary data.</text>
</comment>
<evidence type="ECO:0000256" key="3">
    <source>
        <dbReference type="ARBA" id="ARBA00022763"/>
    </source>
</evidence>
<gene>
    <name evidence="8" type="ORF">S12H4_45745</name>
</gene>
<keyword evidence="4" id="KW-0067">ATP-binding</keyword>
<dbReference type="GO" id="GO:0030983">
    <property type="term" value="F:mismatched DNA binding"/>
    <property type="evidence" value="ECO:0007669"/>
    <property type="project" value="InterPro"/>
</dbReference>
<sequence>LDAATIKNLELVKNLRDGGRKDSLLDIIDFTVTSMGCRLIRNWLLQPLLRCVDIENRLDAVSEFLSHTIERKELREGMKEIFDLERLKGKISLAVAHARDLVSLKKSLLPLPQIQNMIKPFSSTVIKKIHKFWDNAQDLVELVDRAILEEPAFLLTEGRIIKDGFNSELDELRKLSRSGKSFITSLEKKEREKTGISSLKIRFNKVFGYYIEVTKPNFSLVPADYIRKQTLVNSERYSTPELKEYEEKVLSAEER</sequence>